<dbReference type="InterPro" id="IPR014722">
    <property type="entry name" value="Rib_uL2_dom2"/>
</dbReference>
<evidence type="ECO:0000313" key="13">
    <source>
        <dbReference type="EMBL" id="PJF31686.1"/>
    </source>
</evidence>
<comment type="caution">
    <text evidence="13">The sequence shown here is derived from an EMBL/GenBank/DDBJ whole genome shotgun (WGS) entry which is preliminary data.</text>
</comment>
<evidence type="ECO:0000256" key="8">
    <source>
        <dbReference type="HAMAP-Rule" id="MF_00141"/>
    </source>
</evidence>
<dbReference type="SUPFAM" id="SSF50249">
    <property type="entry name" value="Nucleic acid-binding proteins"/>
    <property type="match status" value="2"/>
</dbReference>
<evidence type="ECO:0000256" key="4">
    <source>
        <dbReference type="ARBA" id="ARBA00022490"/>
    </source>
</evidence>
<dbReference type="InterPro" id="IPR013852">
    <property type="entry name" value="Transl_elong_P/YeiP_CS"/>
</dbReference>
<keyword evidence="5 8" id="KW-0251">Elongation factor</keyword>
<dbReference type="InterPro" id="IPR011768">
    <property type="entry name" value="Transl_elongation_fac_P"/>
</dbReference>
<sequence>MIDVNDLRKGVTFTVDGAIYRVLEYSHHKPGRGNATIRTTLRDLRTGATIQRTFTSGDRVQDIRVESFPVEFLYSDGEMLHFMHTATYEQYELPASIFGDDILYLYENMQLSLSTYEGEVIDYELPTTVEHEVVEAEVAVAGNTATGATKKVTTQTGLQVTVPLFVNVGDRIRIDTRDGSYITRV</sequence>
<dbReference type="InterPro" id="IPR012340">
    <property type="entry name" value="NA-bd_OB-fold"/>
</dbReference>
<comment type="similarity">
    <text evidence="3 8 10">Belongs to the elongation factor P family.</text>
</comment>
<evidence type="ECO:0000256" key="3">
    <source>
        <dbReference type="ARBA" id="ARBA00009479"/>
    </source>
</evidence>
<feature type="domain" description="Elongation factor P C-terminal" evidence="11">
    <location>
        <begin position="129"/>
        <end position="184"/>
    </location>
</feature>
<feature type="domain" description="Translation elongation factor P/YeiP central" evidence="12">
    <location>
        <begin position="67"/>
        <end position="121"/>
    </location>
</feature>
<organism evidence="13 14">
    <name type="scientific">Candidatus Thermofonsia Clade 1 bacterium</name>
    <dbReference type="NCBI Taxonomy" id="2364210"/>
    <lineage>
        <taxon>Bacteria</taxon>
        <taxon>Bacillati</taxon>
        <taxon>Chloroflexota</taxon>
        <taxon>Candidatus Thermofontia</taxon>
        <taxon>Candidatus Thermofonsia Clade 1</taxon>
    </lineage>
</organism>
<evidence type="ECO:0000256" key="1">
    <source>
        <dbReference type="ARBA" id="ARBA00004496"/>
    </source>
</evidence>
<dbReference type="CDD" id="cd04470">
    <property type="entry name" value="S1_EF-P_repeat_1"/>
    <property type="match status" value="1"/>
</dbReference>
<dbReference type="FunFam" id="2.40.50.140:FF:000004">
    <property type="entry name" value="Elongation factor P"/>
    <property type="match status" value="1"/>
</dbReference>
<comment type="function">
    <text evidence="7 8">Involved in peptide bond synthesis. Stimulates efficient translation and peptide-bond synthesis on native or reconstituted 70S ribosomes in vitro. Probably functions indirectly by altering the affinity of the ribosome for aminoacyl-tRNA, thus increasing their reactivity as acceptors for peptidyl transferase.</text>
</comment>
<protein>
    <recommendedName>
        <fullName evidence="8 9">Elongation factor P</fullName>
        <shortName evidence="8">EF-P</shortName>
    </recommendedName>
</protein>
<evidence type="ECO:0000259" key="12">
    <source>
        <dbReference type="SMART" id="SM01185"/>
    </source>
</evidence>
<evidence type="ECO:0000259" key="11">
    <source>
        <dbReference type="SMART" id="SM00841"/>
    </source>
</evidence>
<name>A0A2M8P2D3_9CHLR</name>
<dbReference type="SMART" id="SM00841">
    <property type="entry name" value="Elong-fact-P_C"/>
    <property type="match status" value="1"/>
</dbReference>
<dbReference type="Pfam" id="PF08207">
    <property type="entry name" value="EFP_N"/>
    <property type="match status" value="1"/>
</dbReference>
<dbReference type="PANTHER" id="PTHR30053">
    <property type="entry name" value="ELONGATION FACTOR P"/>
    <property type="match status" value="1"/>
</dbReference>
<dbReference type="Gene3D" id="2.30.30.30">
    <property type="match status" value="1"/>
</dbReference>
<comment type="subcellular location">
    <subcellularLocation>
        <location evidence="1 8">Cytoplasm</location>
    </subcellularLocation>
</comment>
<dbReference type="Proteomes" id="UP000228921">
    <property type="component" value="Unassembled WGS sequence"/>
</dbReference>
<dbReference type="SMART" id="SM01185">
    <property type="entry name" value="EFP"/>
    <property type="match status" value="1"/>
</dbReference>
<dbReference type="GO" id="GO:0043043">
    <property type="term" value="P:peptide biosynthetic process"/>
    <property type="evidence" value="ECO:0007669"/>
    <property type="project" value="InterPro"/>
</dbReference>
<dbReference type="Gene3D" id="2.40.50.140">
    <property type="entry name" value="Nucleic acid-binding proteins"/>
    <property type="match status" value="2"/>
</dbReference>
<evidence type="ECO:0000313" key="14">
    <source>
        <dbReference type="Proteomes" id="UP000228921"/>
    </source>
</evidence>
<dbReference type="InterPro" id="IPR001059">
    <property type="entry name" value="Transl_elong_P/YeiP_cen"/>
</dbReference>
<keyword evidence="6 8" id="KW-0648">Protein biosynthesis</keyword>
<dbReference type="PANTHER" id="PTHR30053:SF12">
    <property type="entry name" value="ELONGATION FACTOR P (EF-P) FAMILY PROTEIN"/>
    <property type="match status" value="1"/>
</dbReference>
<accession>A0A2M8P2D3</accession>
<dbReference type="AlphaFoldDB" id="A0A2M8P2D3"/>
<dbReference type="InterPro" id="IPR015365">
    <property type="entry name" value="Elong-fact-P_C"/>
</dbReference>
<dbReference type="GO" id="GO:0003746">
    <property type="term" value="F:translation elongation factor activity"/>
    <property type="evidence" value="ECO:0007669"/>
    <property type="project" value="UniProtKB-UniRule"/>
</dbReference>
<dbReference type="PIRSF" id="PIRSF005901">
    <property type="entry name" value="EF-P"/>
    <property type="match status" value="1"/>
</dbReference>
<dbReference type="NCBIfam" id="TIGR00038">
    <property type="entry name" value="efp"/>
    <property type="match status" value="1"/>
</dbReference>
<dbReference type="GO" id="GO:0005829">
    <property type="term" value="C:cytosol"/>
    <property type="evidence" value="ECO:0007669"/>
    <property type="project" value="UniProtKB-ARBA"/>
</dbReference>
<dbReference type="NCBIfam" id="NF001810">
    <property type="entry name" value="PRK00529.1"/>
    <property type="match status" value="1"/>
</dbReference>
<dbReference type="SUPFAM" id="SSF50104">
    <property type="entry name" value="Translation proteins SH3-like domain"/>
    <property type="match status" value="1"/>
</dbReference>
<evidence type="ECO:0000256" key="2">
    <source>
        <dbReference type="ARBA" id="ARBA00004815"/>
    </source>
</evidence>
<dbReference type="FunFam" id="2.30.30.30:FF:000003">
    <property type="entry name" value="Elongation factor P"/>
    <property type="match status" value="1"/>
</dbReference>
<evidence type="ECO:0000256" key="7">
    <source>
        <dbReference type="ARBA" id="ARBA00025469"/>
    </source>
</evidence>
<evidence type="ECO:0000256" key="6">
    <source>
        <dbReference type="ARBA" id="ARBA00022917"/>
    </source>
</evidence>
<dbReference type="Pfam" id="PF01132">
    <property type="entry name" value="EFP"/>
    <property type="match status" value="1"/>
</dbReference>
<proteinExistence type="inferred from homology"/>
<dbReference type="EMBL" id="PGTK01000002">
    <property type="protein sequence ID" value="PJF31686.1"/>
    <property type="molecule type" value="Genomic_DNA"/>
</dbReference>
<keyword evidence="4 8" id="KW-0963">Cytoplasm</keyword>
<reference evidence="13 14" key="1">
    <citation type="submission" date="2017-11" db="EMBL/GenBank/DDBJ databases">
        <title>Evolution of Phototrophy in the Chloroflexi Phylum Driven by Horizontal Gene Transfer.</title>
        <authorList>
            <person name="Ward L.M."/>
            <person name="Hemp J."/>
            <person name="Shih P.M."/>
            <person name="Mcglynn S.E."/>
            <person name="Fischer W."/>
        </authorList>
    </citation>
    <scope>NUCLEOTIDE SEQUENCE [LARGE SCALE GENOMIC DNA]</scope>
    <source>
        <strain evidence="13">CP2_2F</strain>
    </source>
</reference>
<dbReference type="InterPro" id="IPR020599">
    <property type="entry name" value="Transl_elong_fac_P/YeiP"/>
</dbReference>
<gene>
    <name evidence="8 13" type="primary">efp</name>
    <name evidence="13" type="ORF">CUN51_01735</name>
</gene>
<comment type="pathway">
    <text evidence="2 8">Protein biosynthesis; polypeptide chain elongation.</text>
</comment>
<dbReference type="Pfam" id="PF09285">
    <property type="entry name" value="Elong-fact-P_C"/>
    <property type="match status" value="1"/>
</dbReference>
<dbReference type="FunFam" id="2.40.50.140:FF:000009">
    <property type="entry name" value="Elongation factor P"/>
    <property type="match status" value="1"/>
</dbReference>
<evidence type="ECO:0000256" key="9">
    <source>
        <dbReference type="NCBIfam" id="TIGR00038"/>
    </source>
</evidence>
<dbReference type="InterPro" id="IPR013185">
    <property type="entry name" value="Transl_elong_KOW-like"/>
</dbReference>
<dbReference type="PROSITE" id="PS01275">
    <property type="entry name" value="EFP"/>
    <property type="match status" value="1"/>
</dbReference>
<evidence type="ECO:0000256" key="5">
    <source>
        <dbReference type="ARBA" id="ARBA00022768"/>
    </source>
</evidence>
<dbReference type="InterPro" id="IPR008991">
    <property type="entry name" value="Translation_prot_SH3-like_sf"/>
</dbReference>
<dbReference type="UniPathway" id="UPA00345"/>
<dbReference type="HAMAP" id="MF_00141">
    <property type="entry name" value="EF_P"/>
    <property type="match status" value="1"/>
</dbReference>
<evidence type="ECO:0000256" key="10">
    <source>
        <dbReference type="RuleBase" id="RU004389"/>
    </source>
</evidence>